<evidence type="ECO:0000256" key="2">
    <source>
        <dbReference type="ARBA" id="ARBA00011017"/>
    </source>
</evidence>
<feature type="active site" description="Nucleophile" evidence="9">
    <location>
        <position position="323"/>
    </location>
</feature>
<dbReference type="GO" id="GO:0030091">
    <property type="term" value="P:protein repair"/>
    <property type="evidence" value="ECO:0007669"/>
    <property type="project" value="InterPro"/>
</dbReference>
<evidence type="ECO:0000256" key="4">
    <source>
        <dbReference type="ARBA" id="ARBA00023268"/>
    </source>
</evidence>
<dbReference type="Gene3D" id="2.170.150.20">
    <property type="entry name" value="Peptide methionine sulfoxide reductase"/>
    <property type="match status" value="1"/>
</dbReference>
<reference evidence="11 12" key="1">
    <citation type="submission" date="2016-10" db="EMBL/GenBank/DDBJ databases">
        <authorList>
            <person name="de Groot N.N."/>
        </authorList>
    </citation>
    <scope>NUCLEOTIDE SEQUENCE [LARGE SCALE GENOMIC DNA]</scope>
    <source>
        <strain evidence="11 12">SLAS-1</strain>
    </source>
</reference>
<protein>
    <recommendedName>
        <fullName evidence="9">Peptide methionine sulfoxide reductase MsrB</fullName>
        <ecNumber evidence="9">1.8.4.12</ecNumber>
    </recommendedName>
    <alternativeName>
        <fullName evidence="9">Peptide-methionine (R)-S-oxide reductase</fullName>
    </alternativeName>
</protein>
<sequence>MPGVVRTRVGYAGGIIDNPTYQNIGEHAETIQIDYDPDAINYKELVEKFWDDHNPFRQPISGQYRSILFYHDQEQLSTAREIKSELENDESREIKTEIREFSEFNLAEDYHQKYYLQQRSSFQDHYLSEMTMEEFINSTAAARVNGYIAGEGTSGQLRDEIGSLGLSTELREILMEQHELDPDKVEVGCEATCGGVKADELEISREEAADMDDDLRESLTERQYKVTQLDATEPAFDNEYYDHDEPGIYVDIVSGEPLFSSQDKFKSGTGWPSFTRPLVEDNIVEVEDRSLFMTRTEVRSSEADSHLGHVFDDGPEPTGLRYCINSAALRFVPAENLSEEAYDEFADDF</sequence>
<name>A0A1G9SKA4_9FIRM</name>
<evidence type="ECO:0000256" key="5">
    <source>
        <dbReference type="ARBA" id="ARBA00024679"/>
    </source>
</evidence>
<dbReference type="NCBIfam" id="TIGR00357">
    <property type="entry name" value="peptide-methionine (R)-S-oxide reductase MsrB"/>
    <property type="match status" value="1"/>
</dbReference>
<evidence type="ECO:0000313" key="11">
    <source>
        <dbReference type="EMBL" id="SDM35933.1"/>
    </source>
</evidence>
<dbReference type="PANTHER" id="PTHR10173">
    <property type="entry name" value="METHIONINE SULFOXIDE REDUCTASE"/>
    <property type="match status" value="1"/>
</dbReference>
<comment type="similarity">
    <text evidence="9">Belongs to the MsrB Met sulfoxide reductase family.</text>
</comment>
<dbReference type="Pfam" id="PF01641">
    <property type="entry name" value="SelR"/>
    <property type="match status" value="1"/>
</dbReference>
<evidence type="ECO:0000256" key="1">
    <source>
        <dbReference type="ARBA" id="ARBA00008076"/>
    </source>
</evidence>
<accession>A0A1G9SKA4</accession>
<comment type="similarity">
    <text evidence="2">In the N-terminal section; belongs to the MsrA Met sulfoxide reductase family.</text>
</comment>
<dbReference type="GO" id="GO:0033744">
    <property type="term" value="F:L-methionine:thioredoxin-disulfide S-oxidoreductase activity"/>
    <property type="evidence" value="ECO:0007669"/>
    <property type="project" value="RHEA"/>
</dbReference>
<dbReference type="PANTHER" id="PTHR10173:SF59">
    <property type="entry name" value="PEPTIDE METHIONINE SULFOXIDE REDUCTASE MSRA_MSRB"/>
    <property type="match status" value="1"/>
</dbReference>
<dbReference type="SUPFAM" id="SSF55068">
    <property type="entry name" value="Peptide methionine sulfoxide reductase"/>
    <property type="match status" value="1"/>
</dbReference>
<comment type="catalytic activity">
    <reaction evidence="8">
        <text>[thioredoxin]-disulfide + L-methionine + H2O = L-methionine (S)-S-oxide + [thioredoxin]-dithiol</text>
        <dbReference type="Rhea" id="RHEA:19993"/>
        <dbReference type="Rhea" id="RHEA-COMP:10698"/>
        <dbReference type="Rhea" id="RHEA-COMP:10700"/>
        <dbReference type="ChEBI" id="CHEBI:15377"/>
        <dbReference type="ChEBI" id="CHEBI:29950"/>
        <dbReference type="ChEBI" id="CHEBI:50058"/>
        <dbReference type="ChEBI" id="CHEBI:57844"/>
        <dbReference type="ChEBI" id="CHEBI:58772"/>
        <dbReference type="EC" id="1.8.4.11"/>
    </reaction>
</comment>
<dbReference type="EC" id="1.8.4.12" evidence="9"/>
<dbReference type="GO" id="GO:0006979">
    <property type="term" value="P:response to oxidative stress"/>
    <property type="evidence" value="ECO:0007669"/>
    <property type="project" value="InterPro"/>
</dbReference>
<dbReference type="PROSITE" id="PS51790">
    <property type="entry name" value="MSRB"/>
    <property type="match status" value="1"/>
</dbReference>
<dbReference type="InterPro" id="IPR002569">
    <property type="entry name" value="Met_Sox_Rdtase_MsrA_dom"/>
</dbReference>
<gene>
    <name evidence="9" type="primary">msrB</name>
    <name evidence="11" type="ORF">SAMN04488692_12928</name>
</gene>
<organism evidence="11 12">
    <name type="scientific">Halarsenatibacter silvermanii</name>
    <dbReference type="NCBI Taxonomy" id="321763"/>
    <lineage>
        <taxon>Bacteria</taxon>
        <taxon>Bacillati</taxon>
        <taxon>Bacillota</taxon>
        <taxon>Clostridia</taxon>
        <taxon>Halanaerobiales</taxon>
        <taxon>Halarsenatibacteraceae</taxon>
        <taxon>Halarsenatibacter</taxon>
    </lineage>
</organism>
<dbReference type="Proteomes" id="UP000199476">
    <property type="component" value="Unassembled WGS sequence"/>
</dbReference>
<dbReference type="InterPro" id="IPR002579">
    <property type="entry name" value="Met_Sox_Rdtase_MsrB_dom"/>
</dbReference>
<dbReference type="STRING" id="321763.SAMN04488692_12928"/>
<evidence type="ECO:0000256" key="3">
    <source>
        <dbReference type="ARBA" id="ARBA00023002"/>
    </source>
</evidence>
<dbReference type="GO" id="GO:0005737">
    <property type="term" value="C:cytoplasm"/>
    <property type="evidence" value="ECO:0007669"/>
    <property type="project" value="TreeGrafter"/>
</dbReference>
<dbReference type="GO" id="GO:0033743">
    <property type="term" value="F:peptide-methionine (R)-S-oxide reductase activity"/>
    <property type="evidence" value="ECO:0007669"/>
    <property type="project" value="UniProtKB-UniRule"/>
</dbReference>
<keyword evidence="3 9" id="KW-0560">Oxidoreductase</keyword>
<dbReference type="Pfam" id="PF01625">
    <property type="entry name" value="PMSR"/>
    <property type="match status" value="1"/>
</dbReference>
<dbReference type="HAMAP" id="MF_01400">
    <property type="entry name" value="MsrB"/>
    <property type="match status" value="1"/>
</dbReference>
<keyword evidence="12" id="KW-1185">Reference proteome</keyword>
<feature type="domain" description="MsrB" evidence="10">
    <location>
        <begin position="212"/>
        <end position="334"/>
    </location>
</feature>
<dbReference type="Gene3D" id="3.30.1060.10">
    <property type="entry name" value="Peptide methionine sulphoxide reductase MsrA"/>
    <property type="match status" value="1"/>
</dbReference>
<evidence type="ECO:0000256" key="7">
    <source>
        <dbReference type="ARBA" id="ARBA00048488"/>
    </source>
</evidence>
<dbReference type="GO" id="GO:0008113">
    <property type="term" value="F:peptide-methionine (S)-S-oxide reductase activity"/>
    <property type="evidence" value="ECO:0007669"/>
    <property type="project" value="UniProtKB-EC"/>
</dbReference>
<dbReference type="AlphaFoldDB" id="A0A1G9SKA4"/>
<evidence type="ECO:0000256" key="8">
    <source>
        <dbReference type="ARBA" id="ARBA00048782"/>
    </source>
</evidence>
<comment type="caution">
    <text evidence="9">Lacks conserved residue(s) required for the propagation of feature annotation.</text>
</comment>
<evidence type="ECO:0000259" key="10">
    <source>
        <dbReference type="PROSITE" id="PS51790"/>
    </source>
</evidence>
<proteinExistence type="inferred from homology"/>
<dbReference type="InterPro" id="IPR036509">
    <property type="entry name" value="Met_Sox_Rdtase_MsrA_sf"/>
</dbReference>
<comment type="catalytic activity">
    <reaction evidence="7 9">
        <text>L-methionyl-[protein] + [thioredoxin]-disulfide + H2O = L-methionyl-(R)-S-oxide-[protein] + [thioredoxin]-dithiol</text>
        <dbReference type="Rhea" id="RHEA:24164"/>
        <dbReference type="Rhea" id="RHEA-COMP:10698"/>
        <dbReference type="Rhea" id="RHEA-COMP:10700"/>
        <dbReference type="Rhea" id="RHEA-COMP:12313"/>
        <dbReference type="Rhea" id="RHEA-COMP:12314"/>
        <dbReference type="ChEBI" id="CHEBI:15377"/>
        <dbReference type="ChEBI" id="CHEBI:16044"/>
        <dbReference type="ChEBI" id="CHEBI:29950"/>
        <dbReference type="ChEBI" id="CHEBI:45764"/>
        <dbReference type="ChEBI" id="CHEBI:50058"/>
        <dbReference type="EC" id="1.8.4.12"/>
    </reaction>
</comment>
<evidence type="ECO:0000313" key="12">
    <source>
        <dbReference type="Proteomes" id="UP000199476"/>
    </source>
</evidence>
<comment type="function">
    <text evidence="5">Has an important function as a repair enzyme for proteins that have been inactivated by oxidation. Catalyzes the reversible oxidation-reduction of methionine sulfoxide in proteins to methionine.</text>
</comment>
<evidence type="ECO:0000256" key="9">
    <source>
        <dbReference type="HAMAP-Rule" id="MF_01400"/>
    </source>
</evidence>
<dbReference type="InterPro" id="IPR028427">
    <property type="entry name" value="Met_Sox_Rdtase_MsrB"/>
</dbReference>
<dbReference type="EMBL" id="FNGO01000029">
    <property type="protein sequence ID" value="SDM35933.1"/>
    <property type="molecule type" value="Genomic_DNA"/>
</dbReference>
<dbReference type="FunFam" id="2.170.150.20:FF:000003">
    <property type="entry name" value="Peptide methionine sulfoxide reductase MsrB"/>
    <property type="match status" value="1"/>
</dbReference>
<keyword evidence="4" id="KW-0511">Multifunctional enzyme</keyword>
<dbReference type="SUPFAM" id="SSF51316">
    <property type="entry name" value="Mss4-like"/>
    <property type="match status" value="1"/>
</dbReference>
<comment type="similarity">
    <text evidence="1">In the C-terminal section; belongs to the MsrB Met sulfoxide reductase family.</text>
</comment>
<comment type="catalytic activity">
    <reaction evidence="6">
        <text>L-methionyl-[protein] + [thioredoxin]-disulfide + H2O = L-methionyl-(S)-S-oxide-[protein] + [thioredoxin]-dithiol</text>
        <dbReference type="Rhea" id="RHEA:14217"/>
        <dbReference type="Rhea" id="RHEA-COMP:10698"/>
        <dbReference type="Rhea" id="RHEA-COMP:10700"/>
        <dbReference type="Rhea" id="RHEA-COMP:12313"/>
        <dbReference type="Rhea" id="RHEA-COMP:12315"/>
        <dbReference type="ChEBI" id="CHEBI:15377"/>
        <dbReference type="ChEBI" id="CHEBI:16044"/>
        <dbReference type="ChEBI" id="CHEBI:29950"/>
        <dbReference type="ChEBI" id="CHEBI:44120"/>
        <dbReference type="ChEBI" id="CHEBI:50058"/>
        <dbReference type="EC" id="1.8.4.11"/>
    </reaction>
</comment>
<dbReference type="OrthoDB" id="4174719at2"/>
<evidence type="ECO:0000256" key="6">
    <source>
        <dbReference type="ARBA" id="ARBA00047806"/>
    </source>
</evidence>
<dbReference type="InterPro" id="IPR011057">
    <property type="entry name" value="Mss4-like_sf"/>
</dbReference>